<protein>
    <submittedName>
        <fullName evidence="3">Uncharacterized protein</fullName>
    </submittedName>
</protein>
<dbReference type="Gene3D" id="3.30.70.1820">
    <property type="entry name" value="L1 transposable element, RRM domain"/>
    <property type="match status" value="1"/>
</dbReference>
<sequence length="207" mass="23711">MNFFGHKPSLTADPLQTAGHEERDEAASITPSGTLTDLHIAENLTRSHFEHAMEQMADKLIQTWQQTADQIKREVRDLSARTSAVEKRHTELEAAQTLTSEHLQDLQRKAYARGLMRAYAPDIPADMLLVDRIHRVAKPKNLPDSIPRDVLLRAHYFHIKELVLRAHRSKADPHEDFPSVRIMPDISSATLRRRKDFLRTTTALRTN</sequence>
<reference evidence="3" key="1">
    <citation type="submission" date="2022-03" db="EMBL/GenBank/DDBJ databases">
        <authorList>
            <person name="Alioto T."/>
            <person name="Alioto T."/>
            <person name="Gomez Garrido J."/>
        </authorList>
    </citation>
    <scope>NUCLEOTIDE SEQUENCE</scope>
</reference>
<feature type="non-terminal residue" evidence="3">
    <location>
        <position position="207"/>
    </location>
</feature>
<gene>
    <name evidence="3" type="ORF">PECUL_23A002556</name>
</gene>
<dbReference type="EMBL" id="OW240912">
    <property type="protein sequence ID" value="CAH2226258.1"/>
    <property type="molecule type" value="Genomic_DNA"/>
</dbReference>
<evidence type="ECO:0000313" key="3">
    <source>
        <dbReference type="EMBL" id="CAH2226258.1"/>
    </source>
</evidence>
<keyword evidence="1" id="KW-0175">Coiled coil</keyword>
<evidence type="ECO:0000256" key="2">
    <source>
        <dbReference type="SAM" id="MobiDB-lite"/>
    </source>
</evidence>
<evidence type="ECO:0000256" key="1">
    <source>
        <dbReference type="SAM" id="Coils"/>
    </source>
</evidence>
<accession>A0AAD1VQX9</accession>
<evidence type="ECO:0000313" key="4">
    <source>
        <dbReference type="Proteomes" id="UP001295444"/>
    </source>
</evidence>
<feature type="region of interest" description="Disordered" evidence="2">
    <location>
        <begin position="1"/>
        <end position="28"/>
    </location>
</feature>
<keyword evidence="4" id="KW-1185">Reference proteome</keyword>
<name>A0AAD1VQX9_PELCU</name>
<dbReference type="AlphaFoldDB" id="A0AAD1VQX9"/>
<dbReference type="Proteomes" id="UP001295444">
    <property type="component" value="Chromosome 01"/>
</dbReference>
<proteinExistence type="predicted"/>
<feature type="coiled-coil region" evidence="1">
    <location>
        <begin position="61"/>
        <end position="88"/>
    </location>
</feature>
<organism evidence="3 4">
    <name type="scientific">Pelobates cultripes</name>
    <name type="common">Western spadefoot toad</name>
    <dbReference type="NCBI Taxonomy" id="61616"/>
    <lineage>
        <taxon>Eukaryota</taxon>
        <taxon>Metazoa</taxon>
        <taxon>Chordata</taxon>
        <taxon>Craniata</taxon>
        <taxon>Vertebrata</taxon>
        <taxon>Euteleostomi</taxon>
        <taxon>Amphibia</taxon>
        <taxon>Batrachia</taxon>
        <taxon>Anura</taxon>
        <taxon>Pelobatoidea</taxon>
        <taxon>Pelobatidae</taxon>
        <taxon>Pelobates</taxon>
    </lineage>
</organism>